<evidence type="ECO:0000313" key="8">
    <source>
        <dbReference type="Proteomes" id="UP000290572"/>
    </source>
</evidence>
<dbReference type="InterPro" id="IPR003123">
    <property type="entry name" value="VPS9"/>
</dbReference>
<feature type="compositionally biased region" description="Polar residues" evidence="4">
    <location>
        <begin position="961"/>
        <end position="979"/>
    </location>
</feature>
<name>A0A498N4U0_LABRO</name>
<gene>
    <name evidence="7" type="ORF">ROHU_019555</name>
</gene>
<dbReference type="Pfam" id="PF00415">
    <property type="entry name" value="RCC1"/>
    <property type="match status" value="4"/>
</dbReference>
<feature type="repeat" description="RCC1" evidence="3">
    <location>
        <begin position="107"/>
        <end position="165"/>
    </location>
</feature>
<dbReference type="PROSITE" id="PS00626">
    <property type="entry name" value="RCC1_2"/>
    <property type="match status" value="3"/>
</dbReference>
<dbReference type="PANTHER" id="PTHR46089">
    <property type="entry name" value="ALSIN HOMOLOG"/>
    <property type="match status" value="1"/>
</dbReference>
<protein>
    <submittedName>
        <fullName evidence="7">Alsin-like isoform X2</fullName>
    </submittedName>
</protein>
<evidence type="ECO:0000259" key="6">
    <source>
        <dbReference type="PROSITE" id="PS51205"/>
    </source>
</evidence>
<dbReference type="PROSITE" id="PS50012">
    <property type="entry name" value="RCC1_3"/>
    <property type="match status" value="5"/>
</dbReference>
<organism evidence="7 8">
    <name type="scientific">Labeo rohita</name>
    <name type="common">Indian major carp</name>
    <name type="synonym">Cyprinus rohita</name>
    <dbReference type="NCBI Taxonomy" id="84645"/>
    <lineage>
        <taxon>Eukaryota</taxon>
        <taxon>Metazoa</taxon>
        <taxon>Chordata</taxon>
        <taxon>Craniata</taxon>
        <taxon>Vertebrata</taxon>
        <taxon>Euteleostomi</taxon>
        <taxon>Actinopterygii</taxon>
        <taxon>Neopterygii</taxon>
        <taxon>Teleostei</taxon>
        <taxon>Ostariophysi</taxon>
        <taxon>Cypriniformes</taxon>
        <taxon>Cyprinidae</taxon>
        <taxon>Labeoninae</taxon>
        <taxon>Labeonini</taxon>
        <taxon>Labeo</taxon>
    </lineage>
</organism>
<keyword evidence="1" id="KW-0344">Guanine-nucleotide releasing factor</keyword>
<feature type="domain" description="DH" evidence="5">
    <location>
        <begin position="675"/>
        <end position="873"/>
    </location>
</feature>
<comment type="caution">
    <text evidence="7">The sequence shown here is derived from an EMBL/GenBank/DDBJ whole genome shotgun (WGS) entry which is preliminary data.</text>
</comment>
<feature type="repeat" description="RCC1" evidence="3">
    <location>
        <begin position="166"/>
        <end position="216"/>
    </location>
</feature>
<dbReference type="InterPro" id="IPR051984">
    <property type="entry name" value="Alsin"/>
</dbReference>
<feature type="region of interest" description="Disordered" evidence="4">
    <location>
        <begin position="1383"/>
        <end position="1403"/>
    </location>
</feature>
<dbReference type="InterPro" id="IPR035899">
    <property type="entry name" value="DBL_dom_sf"/>
</dbReference>
<evidence type="ECO:0000256" key="2">
    <source>
        <dbReference type="ARBA" id="ARBA00022737"/>
    </source>
</evidence>
<dbReference type="SMART" id="SM00698">
    <property type="entry name" value="MORN"/>
    <property type="match status" value="6"/>
</dbReference>
<dbReference type="InterPro" id="IPR003409">
    <property type="entry name" value="MORN"/>
</dbReference>
<dbReference type="GO" id="GO:0031267">
    <property type="term" value="F:small GTPase binding"/>
    <property type="evidence" value="ECO:0007669"/>
    <property type="project" value="TreeGrafter"/>
</dbReference>
<evidence type="ECO:0000256" key="4">
    <source>
        <dbReference type="SAM" id="MobiDB-lite"/>
    </source>
</evidence>
<feature type="compositionally biased region" description="Polar residues" evidence="4">
    <location>
        <begin position="299"/>
        <end position="308"/>
    </location>
</feature>
<dbReference type="SUPFAM" id="SSF109993">
    <property type="entry name" value="VPS9 domain"/>
    <property type="match status" value="1"/>
</dbReference>
<dbReference type="SUPFAM" id="SSF82185">
    <property type="entry name" value="Histone H3 K4-specific methyltransferase SET7/9 N-terminal domain"/>
    <property type="match status" value="2"/>
</dbReference>
<dbReference type="Gene3D" id="1.20.900.10">
    <property type="entry name" value="Dbl homology (DH) domain"/>
    <property type="match status" value="1"/>
</dbReference>
<dbReference type="PANTHER" id="PTHR46089:SF3">
    <property type="entry name" value="ALSIN"/>
    <property type="match status" value="1"/>
</dbReference>
<dbReference type="PROSITE" id="PS50010">
    <property type="entry name" value="DH_2"/>
    <property type="match status" value="1"/>
</dbReference>
<dbReference type="GO" id="GO:0005085">
    <property type="term" value="F:guanyl-nucleotide exchange factor activity"/>
    <property type="evidence" value="ECO:0007669"/>
    <property type="project" value="UniProtKB-KW"/>
</dbReference>
<dbReference type="InterPro" id="IPR059093">
    <property type="entry name" value="HA_Alsin"/>
</dbReference>
<feature type="repeat" description="RCC1" evidence="3">
    <location>
        <begin position="536"/>
        <end position="587"/>
    </location>
</feature>
<dbReference type="InterPro" id="IPR009091">
    <property type="entry name" value="RCC1/BLIP-II"/>
</dbReference>
<dbReference type="SUPFAM" id="SSF48065">
    <property type="entry name" value="DBL homology domain (DH-domain)"/>
    <property type="match status" value="1"/>
</dbReference>
<feature type="compositionally biased region" description="Low complexity" evidence="4">
    <location>
        <begin position="1383"/>
        <end position="1396"/>
    </location>
</feature>
<keyword evidence="2" id="KW-0677">Repeat</keyword>
<dbReference type="InterPro" id="IPR037191">
    <property type="entry name" value="VPS9_dom_sf"/>
</dbReference>
<reference evidence="7 8" key="1">
    <citation type="submission" date="2018-03" db="EMBL/GenBank/DDBJ databases">
        <title>Draft genome sequence of Rohu Carp (Labeo rohita).</title>
        <authorList>
            <person name="Das P."/>
            <person name="Kushwaha B."/>
            <person name="Joshi C.G."/>
            <person name="Kumar D."/>
            <person name="Nagpure N.S."/>
            <person name="Sahoo L."/>
            <person name="Das S.P."/>
            <person name="Bit A."/>
            <person name="Patnaik S."/>
            <person name="Meher P.K."/>
            <person name="Jayasankar P."/>
            <person name="Koringa P.G."/>
            <person name="Patel N.V."/>
            <person name="Hinsu A.T."/>
            <person name="Kumar R."/>
            <person name="Pandey M."/>
            <person name="Agarwal S."/>
            <person name="Srivastava S."/>
            <person name="Singh M."/>
            <person name="Iquebal M.A."/>
            <person name="Jaiswal S."/>
            <person name="Angadi U.B."/>
            <person name="Kumar N."/>
            <person name="Raza M."/>
            <person name="Shah T.M."/>
            <person name="Rai A."/>
            <person name="Jena J.K."/>
        </authorList>
    </citation>
    <scope>NUCLEOTIDE SEQUENCE [LARGE SCALE GENOMIC DNA]</scope>
    <source>
        <strain evidence="7">DASCIFA01</strain>
        <tissue evidence="7">Testis</tissue>
    </source>
</reference>
<dbReference type="Proteomes" id="UP000290572">
    <property type="component" value="Unassembled WGS sequence"/>
</dbReference>
<evidence type="ECO:0000313" key="7">
    <source>
        <dbReference type="EMBL" id="RXN28050.1"/>
    </source>
</evidence>
<feature type="region of interest" description="Disordered" evidence="4">
    <location>
        <begin position="489"/>
        <end position="509"/>
    </location>
</feature>
<dbReference type="GO" id="GO:0016197">
    <property type="term" value="P:endosomal transport"/>
    <property type="evidence" value="ECO:0007669"/>
    <property type="project" value="TreeGrafter"/>
</dbReference>
<feature type="repeat" description="RCC1" evidence="3">
    <location>
        <begin position="59"/>
        <end position="106"/>
    </location>
</feature>
<dbReference type="Gene3D" id="2.130.10.30">
    <property type="entry name" value="Regulator of chromosome condensation 1/beta-lactamase-inhibitor protein II"/>
    <property type="match status" value="2"/>
</dbReference>
<dbReference type="GO" id="GO:0005813">
    <property type="term" value="C:centrosome"/>
    <property type="evidence" value="ECO:0007669"/>
    <property type="project" value="TreeGrafter"/>
</dbReference>
<feature type="region of interest" description="Disordered" evidence="4">
    <location>
        <begin position="261"/>
        <end position="334"/>
    </location>
</feature>
<dbReference type="PRINTS" id="PR00633">
    <property type="entry name" value="RCCNDNSATION"/>
</dbReference>
<dbReference type="Pfam" id="PF25582">
    <property type="entry name" value="DH_Alsin"/>
    <property type="match status" value="1"/>
</dbReference>
<feature type="repeat" description="RCC1" evidence="3">
    <location>
        <begin position="588"/>
        <end position="638"/>
    </location>
</feature>
<evidence type="ECO:0000256" key="3">
    <source>
        <dbReference type="PROSITE-ProRule" id="PRU00235"/>
    </source>
</evidence>
<evidence type="ECO:0000259" key="5">
    <source>
        <dbReference type="PROSITE" id="PS50010"/>
    </source>
</evidence>
<dbReference type="Gene3D" id="1.20.1050.80">
    <property type="entry name" value="VPS9 domain"/>
    <property type="match status" value="1"/>
</dbReference>
<feature type="domain" description="VPS9" evidence="6">
    <location>
        <begin position="1450"/>
        <end position="1594"/>
    </location>
</feature>
<sequence>MLMEEQSSSGEEEGSREKGVLYRWQGYFCRVTPERLLLSRPVLHAALGTVHGLLLTEDGHVYSFGEQPWKQVESQPAGPVIESTLIGQHVISVSAGSYHCSAVTEDGLIYMWGENSHGQCGVSGMDQVTSPTPVNVVDGETHPPQLVRVLNVACGAQHTLALSRKHEVWAWGSGCQLGLVTNVFPVWEPQKVEHLVGRYVVQIACGGFHSLALVQILSPPESSQQAQDKCGQCKQSRYTMTDKDDHVIISDEHYCPLGVELSDSKEGRRSGQSTPAQTPQSKNSSPPLTSKNICEDPVGSQQNTTSLEAQPAPAVSETGHARLRRTKSTPYPDEQALKDYLKRISDQTLAEQAEAASLGGSHPPSRQSSLKCPFISDQSDELTLRPSSPALIRTESLTASGRQRCASDSVTDRKHSLHLIPTLDSTSDDSSQHSSVDGGVCISDLVLSNGCLFESSEERGETAGMDFCPADPLQGNKSTSLTDITLEDGEAHNRRGSSSGFSPVSPSGVHRTNYSRAVVGAKTTSESRNLLPSLYTEVWSWGRGQEGQLGHGDYLPRLQPLCIKSLSKMEVVKITAGANHSLALTAQCQVYSWGSDKFGQLGRINAPSTVPNLTMISEGIRVWDVAAGQTHTLLLADGDRYQPILYYSGEQIGYVSKVFGGGLNCLALADQNAMGFIATIHELASAERKFYCVLSQVKSKILSPLLARASLALSLGQSSMLLFQELAGSFSKLCHLTGQHSVSLTNFLQRGKMIKTLVLIKNTTIFMDTYKEYSDPVGNFLVMGGFLSLLKPSQECFGKKLELLQSLLESKEKNAAPYDLLVNLFYMPLQHLHGYNRLLLKLAHCFEVNTEEYEWIQNGCSKYEDLACFVSKQRRDAEATFNFWKNFKGKNSESLRKPSRRLVCESSNKSLTLQNAGRFSASWFILFSDVLVHAQGKWLRAINQAIEDVLAVGLNGRTRVSRSSQKGEPPVSRTSSYTFSKEGRLKDATYEGRWLSGKPHGKGTLKWPDGTVYCGTFKNGLEDGFGDFMMPNTTLNKFERYQGHWKEGKIHGFGTFWYASGEVYEGSFRDNMRHGHGMLRSGKLASPSSSSVFVGQWVQGKRTGYGVCDDFSRGEKYMGMWLDDQRHGDGVVITQFGLYYEGNFCSNKMMSNGTLLCDDDTVFEGEFSEDWTLCGKGVLFMPNGDSLDGVFDGHWGAGLRVAGTFTKPFEALRIERKIPVAGQHAVPAEEKWKAVFDECWSRLGCETPGEGLHEKAWENIAIALTARHRQQRFRPEELSRSQTKMLESLEVIPKHVDPVTADSYNNIRRYLLKACDTPHHPLGWLLETLVTVYRMTYVGVGSNRRLLQQAVEEIQSYLTRIFQIVRFLFPGLPEDGGFILDSSSSSDEGTDSLNSSTHSETPQQGWIVSSSSLLLPVLLPRLYPPLFTLYTLEKEKEEEVYWNCVLRLNKQPDLALLAFLGVQEKFCPVSISVLGEIKQVLPSTKDACFATAVETLQQISTAFTPSDKLQVIQLTFEEVTQDVQALLGQDFLWCMDDLFPIFLYVVLRARIRNLGSEVSLIEDLTDSSLQLGQLGFMLTTLKACYNQIQVEKTT</sequence>
<feature type="region of interest" description="Disordered" evidence="4">
    <location>
        <begin position="959"/>
        <end position="979"/>
    </location>
</feature>
<dbReference type="InterPro" id="IPR000408">
    <property type="entry name" value="Reg_chr_condens"/>
</dbReference>
<dbReference type="InterPro" id="IPR000219">
    <property type="entry name" value="DH_dom"/>
</dbReference>
<dbReference type="Pfam" id="PF02204">
    <property type="entry name" value="VPS9"/>
    <property type="match status" value="1"/>
</dbReference>
<dbReference type="Gene3D" id="2.20.110.10">
    <property type="entry name" value="Histone H3 K4-specific methyltransferase SET7/9 N-terminal domain"/>
    <property type="match status" value="3"/>
</dbReference>
<feature type="compositionally biased region" description="Low complexity" evidence="4">
    <location>
        <begin position="496"/>
        <end position="509"/>
    </location>
</feature>
<keyword evidence="8" id="KW-1185">Reference proteome</keyword>
<feature type="compositionally biased region" description="Polar residues" evidence="4">
    <location>
        <begin position="270"/>
        <end position="292"/>
    </location>
</feature>
<dbReference type="EMBL" id="QBIY01011906">
    <property type="protein sequence ID" value="RXN28050.1"/>
    <property type="molecule type" value="Genomic_DNA"/>
</dbReference>
<dbReference type="SUPFAM" id="SSF50985">
    <property type="entry name" value="RCC1/BLIP-II"/>
    <property type="match status" value="2"/>
</dbReference>
<dbReference type="Pfam" id="PF26202">
    <property type="entry name" value="HA_Alsin"/>
    <property type="match status" value="1"/>
</dbReference>
<accession>A0A498N4U0</accession>
<proteinExistence type="predicted"/>
<dbReference type="STRING" id="84645.A0A498N4U0"/>
<dbReference type="GO" id="GO:0005737">
    <property type="term" value="C:cytoplasm"/>
    <property type="evidence" value="ECO:0007669"/>
    <property type="project" value="TreeGrafter"/>
</dbReference>
<dbReference type="Pfam" id="PF02493">
    <property type="entry name" value="MORN"/>
    <property type="match status" value="6"/>
</dbReference>
<feature type="region of interest" description="Disordered" evidence="4">
    <location>
        <begin position="352"/>
        <end position="371"/>
    </location>
</feature>
<dbReference type="PROSITE" id="PS51205">
    <property type="entry name" value="VPS9"/>
    <property type="match status" value="1"/>
</dbReference>
<evidence type="ECO:0000256" key="1">
    <source>
        <dbReference type="ARBA" id="ARBA00022658"/>
    </source>
</evidence>
<dbReference type="GO" id="GO:0030425">
    <property type="term" value="C:dendrite"/>
    <property type="evidence" value="ECO:0007669"/>
    <property type="project" value="TreeGrafter"/>
</dbReference>